<feature type="region of interest" description="Disordered" evidence="4">
    <location>
        <begin position="368"/>
        <end position="617"/>
    </location>
</feature>
<name>A0A6A5Z8T5_9PLEO</name>
<feature type="compositionally biased region" description="Basic residues" evidence="4">
    <location>
        <begin position="581"/>
        <end position="598"/>
    </location>
</feature>
<dbReference type="AlphaFoldDB" id="A0A6A5Z8T5"/>
<dbReference type="OrthoDB" id="21449at2759"/>
<keyword evidence="1 2" id="KW-0103">Bromodomain</keyword>
<organism evidence="6 7">
    <name type="scientific">Lophiotrema nucula</name>
    <dbReference type="NCBI Taxonomy" id="690887"/>
    <lineage>
        <taxon>Eukaryota</taxon>
        <taxon>Fungi</taxon>
        <taxon>Dikarya</taxon>
        <taxon>Ascomycota</taxon>
        <taxon>Pezizomycotina</taxon>
        <taxon>Dothideomycetes</taxon>
        <taxon>Pleosporomycetidae</taxon>
        <taxon>Pleosporales</taxon>
        <taxon>Lophiotremataceae</taxon>
        <taxon>Lophiotrema</taxon>
    </lineage>
</organism>
<dbReference type="Gene3D" id="1.20.920.10">
    <property type="entry name" value="Bromodomain-like"/>
    <property type="match status" value="1"/>
</dbReference>
<dbReference type="SMART" id="SM00297">
    <property type="entry name" value="BROMO"/>
    <property type="match status" value="1"/>
</dbReference>
<feature type="region of interest" description="Disordered" evidence="4">
    <location>
        <begin position="313"/>
        <end position="356"/>
    </location>
</feature>
<evidence type="ECO:0000256" key="3">
    <source>
        <dbReference type="SAM" id="Coils"/>
    </source>
</evidence>
<feature type="domain" description="Bromo" evidence="5">
    <location>
        <begin position="638"/>
        <end position="743"/>
    </location>
</feature>
<evidence type="ECO:0000313" key="7">
    <source>
        <dbReference type="Proteomes" id="UP000799770"/>
    </source>
</evidence>
<feature type="compositionally biased region" description="Basic residues" evidence="4">
    <location>
        <begin position="503"/>
        <end position="515"/>
    </location>
</feature>
<dbReference type="InterPro" id="IPR001487">
    <property type="entry name" value="Bromodomain"/>
</dbReference>
<proteinExistence type="predicted"/>
<accession>A0A6A5Z8T5</accession>
<dbReference type="Proteomes" id="UP000799770">
    <property type="component" value="Unassembled WGS sequence"/>
</dbReference>
<gene>
    <name evidence="6" type="ORF">BDV96DRAFT_612319</name>
</gene>
<dbReference type="PANTHER" id="PTHR15398">
    <property type="entry name" value="BROMODOMAIN-CONTAINING PROTEIN 8"/>
    <property type="match status" value="1"/>
</dbReference>
<keyword evidence="3" id="KW-0175">Coiled coil</keyword>
<feature type="compositionally biased region" description="Polar residues" evidence="4">
    <location>
        <begin position="62"/>
        <end position="71"/>
    </location>
</feature>
<feature type="region of interest" description="Disordered" evidence="4">
    <location>
        <begin position="1"/>
        <end position="91"/>
    </location>
</feature>
<reference evidence="6" key="1">
    <citation type="journal article" date="2020" name="Stud. Mycol.">
        <title>101 Dothideomycetes genomes: a test case for predicting lifestyles and emergence of pathogens.</title>
        <authorList>
            <person name="Haridas S."/>
            <person name="Albert R."/>
            <person name="Binder M."/>
            <person name="Bloem J."/>
            <person name="Labutti K."/>
            <person name="Salamov A."/>
            <person name="Andreopoulos B."/>
            <person name="Baker S."/>
            <person name="Barry K."/>
            <person name="Bills G."/>
            <person name="Bluhm B."/>
            <person name="Cannon C."/>
            <person name="Castanera R."/>
            <person name="Culley D."/>
            <person name="Daum C."/>
            <person name="Ezra D."/>
            <person name="Gonzalez J."/>
            <person name="Henrissat B."/>
            <person name="Kuo A."/>
            <person name="Liang C."/>
            <person name="Lipzen A."/>
            <person name="Lutzoni F."/>
            <person name="Magnuson J."/>
            <person name="Mondo S."/>
            <person name="Nolan M."/>
            <person name="Ohm R."/>
            <person name="Pangilinan J."/>
            <person name="Park H.-J."/>
            <person name="Ramirez L."/>
            <person name="Alfaro M."/>
            <person name="Sun H."/>
            <person name="Tritt A."/>
            <person name="Yoshinaga Y."/>
            <person name="Zwiers L.-H."/>
            <person name="Turgeon B."/>
            <person name="Goodwin S."/>
            <person name="Spatafora J."/>
            <person name="Crous P."/>
            <person name="Grigoriev I."/>
        </authorList>
    </citation>
    <scope>NUCLEOTIDE SEQUENCE</scope>
    <source>
        <strain evidence="6">CBS 627.86</strain>
    </source>
</reference>
<dbReference type="GO" id="GO:0006325">
    <property type="term" value="P:chromatin organization"/>
    <property type="evidence" value="ECO:0007669"/>
    <property type="project" value="UniProtKB-ARBA"/>
</dbReference>
<dbReference type="CDD" id="cd04369">
    <property type="entry name" value="Bromodomain"/>
    <property type="match status" value="1"/>
</dbReference>
<dbReference type="GO" id="GO:0035267">
    <property type="term" value="C:NuA4 histone acetyltransferase complex"/>
    <property type="evidence" value="ECO:0007669"/>
    <property type="project" value="TreeGrafter"/>
</dbReference>
<feature type="compositionally biased region" description="Polar residues" evidence="4">
    <location>
        <begin position="320"/>
        <end position="331"/>
    </location>
</feature>
<dbReference type="Pfam" id="PF00439">
    <property type="entry name" value="Bromodomain"/>
    <property type="match status" value="1"/>
</dbReference>
<feature type="compositionally biased region" description="Polar residues" evidence="4">
    <location>
        <begin position="368"/>
        <end position="379"/>
    </location>
</feature>
<evidence type="ECO:0000259" key="5">
    <source>
        <dbReference type="PROSITE" id="PS50014"/>
    </source>
</evidence>
<dbReference type="PANTHER" id="PTHR15398:SF4">
    <property type="entry name" value="BROMODOMAIN-CONTAINING PROTEIN 8 ISOFORM X1"/>
    <property type="match status" value="1"/>
</dbReference>
<dbReference type="InterPro" id="IPR036427">
    <property type="entry name" value="Bromodomain-like_sf"/>
</dbReference>
<evidence type="ECO:0000256" key="4">
    <source>
        <dbReference type="SAM" id="MobiDB-lite"/>
    </source>
</evidence>
<feature type="region of interest" description="Disordered" evidence="4">
    <location>
        <begin position="765"/>
        <end position="796"/>
    </location>
</feature>
<keyword evidence="7" id="KW-1185">Reference proteome</keyword>
<feature type="compositionally biased region" description="Low complexity" evidence="4">
    <location>
        <begin position="517"/>
        <end position="527"/>
    </location>
</feature>
<dbReference type="SUPFAM" id="SSF47370">
    <property type="entry name" value="Bromodomain"/>
    <property type="match status" value="1"/>
</dbReference>
<feature type="compositionally biased region" description="Polar residues" evidence="4">
    <location>
        <begin position="338"/>
        <end position="354"/>
    </location>
</feature>
<feature type="compositionally biased region" description="Basic and acidic residues" evidence="4">
    <location>
        <begin position="474"/>
        <end position="502"/>
    </location>
</feature>
<sequence>MACPPSLGSARRHPALRQLSPATRVSSCLHVPNQRRARRGPSLAASGAPDLPQAAEQRASQKHQSSTTTPAEPSVVLAPILPSTRRPRAPDASQWCRVMNLDLKTYTPLESLLLFQSLATYGVDAPSFSRISDLLKKNPHINSHERYQSGRLSPDALRNFYSHLLKEQIKLERQNGVTDAEGQNGEVRNSRKRKAPSPNLPTVQEAAQDSSLIPKLVENLYATYRRALTNQIREDEQRYERLQKDLQAIERGEWDQHMKEKANGKSPVYHSFGECASSRRDPTATWPRASEWTAVGRSQCKDSAEYIASEEETDRPCTFHTPTWSKPSSFATGAHATGRTTSSAVSPQDPTRAQPQPILPQYHQVSTPVANRQPSTYSGPPTAASARAGLPPIYPPVNQGRSSFGTPLGMHTPQSGIQTPRSAKTLWKPSAKVVATPPAPRPEVSPIDDLSPPKPSKQTQQKEKTTRKPRARGKAKEKEKETEAEEAREPIKDPTPEPDTRQSRSRRKATTRRGRPGSIASSQAGGSIRERSRSRSIISHTETIAADNESQAGNRVKSERGTSVEMIEEDPAGTPSQPPSRGRRATATRAATGKRKRGNREPSIAESDDRRTTPGLPRTVIVQRQFAKTCAQMMDGIESHKHASIFSDKVKAKDAEGYYDIIKRPTSLKEIRKAINTGTKAIASAVSDTPAASPGGSGGFVELPLTLDLVPPKAIVNSGQLERELMRMFVNAVMFNPGEEGVVEDAREMSETAQSQISIWRNINHQGSRLEIEETPPVPTPVEEEVTAPAPKRRKH</sequence>
<dbReference type="EMBL" id="ML977322">
    <property type="protein sequence ID" value="KAF2115616.1"/>
    <property type="molecule type" value="Genomic_DNA"/>
</dbReference>
<protein>
    <submittedName>
        <fullName evidence="6">Bromodomain-containing protein</fullName>
    </submittedName>
</protein>
<evidence type="ECO:0000256" key="1">
    <source>
        <dbReference type="ARBA" id="ARBA00023117"/>
    </source>
</evidence>
<feature type="coiled-coil region" evidence="3">
    <location>
        <begin position="225"/>
        <end position="252"/>
    </location>
</feature>
<feature type="compositionally biased region" description="Polar residues" evidence="4">
    <location>
        <begin position="412"/>
        <end position="422"/>
    </location>
</feature>
<evidence type="ECO:0000313" key="6">
    <source>
        <dbReference type="EMBL" id="KAF2115616.1"/>
    </source>
</evidence>
<feature type="region of interest" description="Disordered" evidence="4">
    <location>
        <begin position="175"/>
        <end position="207"/>
    </location>
</feature>
<dbReference type="PROSITE" id="PS50014">
    <property type="entry name" value="BROMODOMAIN_2"/>
    <property type="match status" value="1"/>
</dbReference>
<evidence type="ECO:0000256" key="2">
    <source>
        <dbReference type="PROSITE-ProRule" id="PRU00035"/>
    </source>
</evidence>